<dbReference type="PANTHER" id="PTHR30341:SF0">
    <property type="entry name" value="NA(+)_H(+) ANTIPORTER NHAA"/>
    <property type="match status" value="1"/>
</dbReference>
<dbReference type="HAMAP" id="MF_01844">
    <property type="entry name" value="NhaA"/>
    <property type="match status" value="1"/>
</dbReference>
<keyword evidence="7 9" id="KW-0472">Membrane</keyword>
<dbReference type="GO" id="GO:0005886">
    <property type="term" value="C:plasma membrane"/>
    <property type="evidence" value="ECO:0007669"/>
    <property type="project" value="UniProtKB-SubCell"/>
</dbReference>
<proteinExistence type="inferred from homology"/>
<feature type="transmembrane region" description="Helical" evidence="9">
    <location>
        <begin position="89"/>
        <end position="111"/>
    </location>
</feature>
<dbReference type="AlphaFoldDB" id="A0A098B1U6"/>
<feature type="transmembrane region" description="Helical" evidence="9">
    <location>
        <begin position="290"/>
        <end position="315"/>
    </location>
</feature>
<dbReference type="InterPro" id="IPR023171">
    <property type="entry name" value="Na/H_antiporter_dom_sf"/>
</dbReference>
<comment type="subcellular location">
    <subcellularLocation>
        <location evidence="1">Cell inner membrane</location>
        <topology evidence="1">Multi-pass membrane protein</topology>
    </subcellularLocation>
    <subcellularLocation>
        <location evidence="9">Cell membrane</location>
        <topology evidence="9">Multi-pass membrane protein</topology>
    </subcellularLocation>
</comment>
<keyword evidence="5 9" id="KW-1133">Transmembrane helix</keyword>
<dbReference type="PATRIC" id="fig|49338.4.peg.2633"/>
<reference evidence="10" key="1">
    <citation type="submission" date="2014-07" db="EMBL/GenBank/DDBJ databases">
        <authorList>
            <person name="Hornung V.Bastian."/>
        </authorList>
    </citation>
    <scope>NUCLEOTIDE SEQUENCE</scope>
    <source>
        <strain evidence="10">PCE-S</strain>
    </source>
</reference>
<keyword evidence="4 9" id="KW-0812">Transmembrane</keyword>
<dbReference type="Gene3D" id="1.20.1530.10">
    <property type="entry name" value="Na+/H+ antiporter like domain"/>
    <property type="match status" value="1"/>
</dbReference>
<dbReference type="RefSeq" id="WP_005811106.1">
    <property type="nucleotide sequence ID" value="NZ_CABKQQ010000029.1"/>
</dbReference>
<dbReference type="OrthoDB" id="9808135at2"/>
<keyword evidence="2 9" id="KW-0050">Antiport</keyword>
<evidence type="ECO:0000256" key="6">
    <source>
        <dbReference type="ARBA" id="ARBA00023053"/>
    </source>
</evidence>
<dbReference type="GO" id="GO:0006885">
    <property type="term" value="P:regulation of pH"/>
    <property type="evidence" value="ECO:0007669"/>
    <property type="project" value="InterPro"/>
</dbReference>
<evidence type="ECO:0000313" key="10">
    <source>
        <dbReference type="EMBL" id="CDX02337.1"/>
    </source>
</evidence>
<evidence type="ECO:0000256" key="1">
    <source>
        <dbReference type="ARBA" id="ARBA00004429"/>
    </source>
</evidence>
<organism evidence="10">
    <name type="scientific">Desulfitobacterium hafniense</name>
    <name type="common">Desulfitobacterium frappieri</name>
    <dbReference type="NCBI Taxonomy" id="49338"/>
    <lineage>
        <taxon>Bacteria</taxon>
        <taxon>Bacillati</taxon>
        <taxon>Bacillota</taxon>
        <taxon>Clostridia</taxon>
        <taxon>Eubacteriales</taxon>
        <taxon>Desulfitobacteriaceae</taxon>
        <taxon>Desulfitobacterium</taxon>
    </lineage>
</organism>
<accession>A0A098B1U6</accession>
<name>A0A098B1U6_DESHA</name>
<keyword evidence="8 9" id="KW-0739">Sodium transport</keyword>
<comment type="function">
    <text evidence="9">Na(+)/H(+) antiporter that extrudes sodium in exchange for external protons.</text>
</comment>
<reference evidence="11 12" key="2">
    <citation type="submission" date="2015-12" db="EMBL/GenBank/DDBJ databases">
        <title>Draft Genome Sequence of Desulfitobacterium hafniense Strain DH, a Sulfate-reducing Bacterium Isolated from Paddy Soils.</title>
        <authorList>
            <person name="Bao P."/>
            <person name="Zhang X."/>
            <person name="Li G."/>
        </authorList>
    </citation>
    <scope>NUCLEOTIDE SEQUENCE [LARGE SCALE GENOMIC DNA]</scope>
    <source>
        <strain evidence="11 12">DH</strain>
    </source>
</reference>
<dbReference type="EMBL" id="LOCK01000061">
    <property type="protein sequence ID" value="KTE89902.1"/>
    <property type="molecule type" value="Genomic_DNA"/>
</dbReference>
<evidence type="ECO:0000256" key="8">
    <source>
        <dbReference type="ARBA" id="ARBA00023201"/>
    </source>
</evidence>
<dbReference type="PANTHER" id="PTHR30341">
    <property type="entry name" value="SODIUM ION/PROTON ANTIPORTER NHAA-RELATED"/>
    <property type="match status" value="1"/>
</dbReference>
<comment type="catalytic activity">
    <reaction evidence="9">
        <text>Na(+)(in) + 2 H(+)(out) = Na(+)(out) + 2 H(+)(in)</text>
        <dbReference type="Rhea" id="RHEA:29251"/>
        <dbReference type="ChEBI" id="CHEBI:15378"/>
        <dbReference type="ChEBI" id="CHEBI:29101"/>
    </reaction>
</comment>
<evidence type="ECO:0000256" key="2">
    <source>
        <dbReference type="ARBA" id="ARBA00022449"/>
    </source>
</evidence>
<evidence type="ECO:0000313" key="12">
    <source>
        <dbReference type="Proteomes" id="UP000054623"/>
    </source>
</evidence>
<keyword evidence="9" id="KW-0406">Ion transport</keyword>
<evidence type="ECO:0000256" key="4">
    <source>
        <dbReference type="ARBA" id="ARBA00022692"/>
    </source>
</evidence>
<feature type="transmembrane region" description="Helical" evidence="9">
    <location>
        <begin position="174"/>
        <end position="193"/>
    </location>
</feature>
<dbReference type="Proteomes" id="UP000054623">
    <property type="component" value="Unassembled WGS sequence"/>
</dbReference>
<evidence type="ECO:0000256" key="5">
    <source>
        <dbReference type="ARBA" id="ARBA00022989"/>
    </source>
</evidence>
<dbReference type="Pfam" id="PF06965">
    <property type="entry name" value="Na_H_antiport_1"/>
    <property type="match status" value="1"/>
</dbReference>
<dbReference type="GO" id="GO:0015385">
    <property type="term" value="F:sodium:proton antiporter activity"/>
    <property type="evidence" value="ECO:0007669"/>
    <property type="project" value="TreeGrafter"/>
</dbReference>
<evidence type="ECO:0000256" key="9">
    <source>
        <dbReference type="HAMAP-Rule" id="MF_01844"/>
    </source>
</evidence>
<keyword evidence="6 9" id="KW-0915">Sodium</keyword>
<protein>
    <recommendedName>
        <fullName evidence="9">Na(+)/H(+) antiporter NhaA</fullName>
    </recommendedName>
    <alternativeName>
        <fullName evidence="9">Sodium/proton antiporter NhaA</fullName>
    </alternativeName>
</protein>
<dbReference type="SMR" id="A0A098B1U6"/>
<evidence type="ECO:0000313" key="11">
    <source>
        <dbReference type="EMBL" id="KTE89902.1"/>
    </source>
</evidence>
<feature type="transmembrane region" description="Helical" evidence="9">
    <location>
        <begin position="205"/>
        <end position="234"/>
    </location>
</feature>
<feature type="transmembrane region" description="Helical" evidence="9">
    <location>
        <begin position="362"/>
        <end position="380"/>
    </location>
</feature>
<comment type="caution">
    <text evidence="9">Lacks conserved residue(s) required for the propagation of feature annotation.</text>
</comment>
<dbReference type="InterPro" id="IPR004670">
    <property type="entry name" value="NhaA"/>
</dbReference>
<comment type="similarity">
    <text evidence="9">Belongs to the NhaA Na(+)/H(+) (TC 2.A.33) antiporter family.</text>
</comment>
<sequence>MSTQKKTINFLQEFSIPLILGVLIALVWANLAPENYHHFVHNEIIGHISLHFFVNDIFMVFFFAMAAIEITQSLLPGGSLNPLKRAINPLMATLGGVLGPALVFLGLNALIGSPEFARGWGIPTATDIALAWLVARVVFGAQHAAVSFLLLLAIVDDGIGLMIIAFFYPDPANPVAPLWLLLTVAGMLVAYLLRRKNVQSYWPYIILGGILSWAGLYLAHIHPALALVFIVPFLPHPPREEFGLFEDDPQDHSTLKTFEHEWKIFVDFGLLLFGLTNAGVEFSEINTLTWLVLIALVGGKTIGIFLMGSLATVIGFPFPKGMGYKELLVAGVIAAMGLTVALFVSGVAFIDPGLQGAAKMGALFSAVAAVIAFALGKVLGIKKVKDTQA</sequence>
<dbReference type="EMBL" id="LK996017">
    <property type="protein sequence ID" value="CDX02337.1"/>
    <property type="molecule type" value="Genomic_DNA"/>
</dbReference>
<evidence type="ECO:0000256" key="7">
    <source>
        <dbReference type="ARBA" id="ARBA00023136"/>
    </source>
</evidence>
<keyword evidence="9" id="KW-0813">Transport</keyword>
<feature type="transmembrane region" description="Helical" evidence="9">
    <location>
        <begin position="327"/>
        <end position="350"/>
    </location>
</feature>
<feature type="transmembrane region" description="Helical" evidence="9">
    <location>
        <begin position="14"/>
        <end position="32"/>
    </location>
</feature>
<dbReference type="OMA" id="AMIWANS"/>
<feature type="transmembrane region" description="Helical" evidence="9">
    <location>
        <begin position="44"/>
        <end position="68"/>
    </location>
</feature>
<evidence type="ECO:0000256" key="3">
    <source>
        <dbReference type="ARBA" id="ARBA00022475"/>
    </source>
</evidence>
<gene>
    <name evidence="9" type="primary">nhaA</name>
    <name evidence="11" type="ORF">AT727_11180</name>
    <name evidence="10" type="ORF">DPCES_2450</name>
</gene>
<keyword evidence="3 9" id="KW-1003">Cell membrane</keyword>